<evidence type="ECO:0000256" key="1">
    <source>
        <dbReference type="SAM" id="MobiDB-lite"/>
    </source>
</evidence>
<dbReference type="Proteomes" id="UP000792457">
    <property type="component" value="Unassembled WGS sequence"/>
</dbReference>
<protein>
    <submittedName>
        <fullName evidence="2">Uncharacterized protein</fullName>
    </submittedName>
</protein>
<feature type="compositionally biased region" description="Polar residues" evidence="1">
    <location>
        <begin position="1"/>
        <end position="12"/>
    </location>
</feature>
<evidence type="ECO:0000313" key="2">
    <source>
        <dbReference type="EMBL" id="KAG8232091.1"/>
    </source>
</evidence>
<comment type="caution">
    <text evidence="2">The sequence shown here is derived from an EMBL/GenBank/DDBJ whole genome shotgun (WGS) entry which is preliminary data.</text>
</comment>
<evidence type="ECO:0000313" key="3">
    <source>
        <dbReference type="Proteomes" id="UP000792457"/>
    </source>
</evidence>
<proteinExistence type="predicted"/>
<dbReference type="EMBL" id="KZ308592">
    <property type="protein sequence ID" value="KAG8232091.1"/>
    <property type="molecule type" value="Genomic_DNA"/>
</dbReference>
<accession>A0A8K0KDI1</accession>
<reference evidence="2" key="1">
    <citation type="submission" date="2013-04" db="EMBL/GenBank/DDBJ databases">
        <authorList>
            <person name="Qu J."/>
            <person name="Murali S.C."/>
            <person name="Bandaranaike D."/>
            <person name="Bellair M."/>
            <person name="Blankenburg K."/>
            <person name="Chao H."/>
            <person name="Dinh H."/>
            <person name="Doddapaneni H."/>
            <person name="Downs B."/>
            <person name="Dugan-Rocha S."/>
            <person name="Elkadiri S."/>
            <person name="Gnanaolivu R.D."/>
            <person name="Hernandez B."/>
            <person name="Javaid M."/>
            <person name="Jayaseelan J.C."/>
            <person name="Lee S."/>
            <person name="Li M."/>
            <person name="Ming W."/>
            <person name="Munidasa M."/>
            <person name="Muniz J."/>
            <person name="Nguyen L."/>
            <person name="Ongeri F."/>
            <person name="Osuji N."/>
            <person name="Pu L.-L."/>
            <person name="Puazo M."/>
            <person name="Qu C."/>
            <person name="Quiroz J."/>
            <person name="Raj R."/>
            <person name="Weissenberger G."/>
            <person name="Xin Y."/>
            <person name="Zou X."/>
            <person name="Han Y."/>
            <person name="Richards S."/>
            <person name="Worley K."/>
            <person name="Muzny D."/>
            <person name="Gibbs R."/>
        </authorList>
    </citation>
    <scope>NUCLEOTIDE SEQUENCE</scope>
    <source>
        <strain evidence="2">Sampled in the wild</strain>
    </source>
</reference>
<keyword evidence="3" id="KW-1185">Reference proteome</keyword>
<organism evidence="2 3">
    <name type="scientific">Ladona fulva</name>
    <name type="common">Scarce chaser dragonfly</name>
    <name type="synonym">Libellula fulva</name>
    <dbReference type="NCBI Taxonomy" id="123851"/>
    <lineage>
        <taxon>Eukaryota</taxon>
        <taxon>Metazoa</taxon>
        <taxon>Ecdysozoa</taxon>
        <taxon>Arthropoda</taxon>
        <taxon>Hexapoda</taxon>
        <taxon>Insecta</taxon>
        <taxon>Pterygota</taxon>
        <taxon>Palaeoptera</taxon>
        <taxon>Odonata</taxon>
        <taxon>Epiprocta</taxon>
        <taxon>Anisoptera</taxon>
        <taxon>Libelluloidea</taxon>
        <taxon>Libellulidae</taxon>
        <taxon>Ladona</taxon>
    </lineage>
</organism>
<gene>
    <name evidence="2" type="ORF">J437_LFUL012451</name>
</gene>
<dbReference type="OrthoDB" id="6146839at2759"/>
<dbReference type="AlphaFoldDB" id="A0A8K0KDI1"/>
<name>A0A8K0KDI1_LADFU</name>
<feature type="region of interest" description="Disordered" evidence="1">
    <location>
        <begin position="1"/>
        <end position="27"/>
    </location>
</feature>
<reference evidence="2" key="2">
    <citation type="submission" date="2017-10" db="EMBL/GenBank/DDBJ databases">
        <title>Ladona fulva Genome sequencing and assembly.</title>
        <authorList>
            <person name="Murali S."/>
            <person name="Richards S."/>
            <person name="Bandaranaike D."/>
            <person name="Bellair M."/>
            <person name="Blankenburg K."/>
            <person name="Chao H."/>
            <person name="Dinh H."/>
            <person name="Doddapaneni H."/>
            <person name="Dugan-Rocha S."/>
            <person name="Elkadiri S."/>
            <person name="Gnanaolivu R."/>
            <person name="Hernandez B."/>
            <person name="Skinner E."/>
            <person name="Javaid M."/>
            <person name="Lee S."/>
            <person name="Li M."/>
            <person name="Ming W."/>
            <person name="Munidasa M."/>
            <person name="Muniz J."/>
            <person name="Nguyen L."/>
            <person name="Hughes D."/>
            <person name="Osuji N."/>
            <person name="Pu L.-L."/>
            <person name="Puazo M."/>
            <person name="Qu C."/>
            <person name="Quiroz J."/>
            <person name="Raj R."/>
            <person name="Weissenberger G."/>
            <person name="Xin Y."/>
            <person name="Zou X."/>
            <person name="Han Y."/>
            <person name="Worley K."/>
            <person name="Muzny D."/>
            <person name="Gibbs R."/>
        </authorList>
    </citation>
    <scope>NUCLEOTIDE SEQUENCE</scope>
    <source>
        <strain evidence="2">Sampled in the wild</strain>
    </source>
</reference>
<sequence>MLQLFPNENNRFGSGRRGNEECPNRLTERHFPTSLPVEEKSKKVQVRRCVVCSKHGKRIESQYMCKELNLVALKASACCSTVSLTIFQKHSEMAMLSSNVICNGCSTISPGRKVKKGVVRMADQPLLETAYDDDNEDGTTYLKILDFLKNCSS</sequence>
<feature type="compositionally biased region" description="Basic and acidic residues" evidence="1">
    <location>
        <begin position="17"/>
        <end position="27"/>
    </location>
</feature>